<gene>
    <name evidence="8" type="ORF">GPM918_LOCUS2926</name>
    <name evidence="9" type="ORF">SRO942_LOCUS2926</name>
</gene>
<evidence type="ECO:0000256" key="6">
    <source>
        <dbReference type="ARBA" id="ARBA00023004"/>
    </source>
</evidence>
<dbReference type="EMBL" id="CAJOBC010000339">
    <property type="protein sequence ID" value="CAF3573710.1"/>
    <property type="molecule type" value="Genomic_DNA"/>
</dbReference>
<keyword evidence="2" id="KW-0575">Peroxidase</keyword>
<dbReference type="InterPro" id="IPR011614">
    <property type="entry name" value="Catalase_core"/>
</dbReference>
<dbReference type="GO" id="GO:0020037">
    <property type="term" value="F:heme binding"/>
    <property type="evidence" value="ECO:0007669"/>
    <property type="project" value="InterPro"/>
</dbReference>
<evidence type="ECO:0000256" key="2">
    <source>
        <dbReference type="ARBA" id="ARBA00022559"/>
    </source>
</evidence>
<dbReference type="PANTHER" id="PTHR11465">
    <property type="entry name" value="CATALASE"/>
    <property type="match status" value="1"/>
</dbReference>
<dbReference type="EMBL" id="CAJNOQ010000339">
    <property type="protein sequence ID" value="CAF0789574.1"/>
    <property type="molecule type" value="Genomic_DNA"/>
</dbReference>
<dbReference type="Gene3D" id="2.40.180.10">
    <property type="entry name" value="Catalase core domain"/>
    <property type="match status" value="1"/>
</dbReference>
<keyword evidence="10" id="KW-1185">Reference proteome</keyword>
<dbReference type="PANTHER" id="PTHR11465:SF9">
    <property type="entry name" value="CATALASE"/>
    <property type="match status" value="1"/>
</dbReference>
<dbReference type="InterPro" id="IPR020835">
    <property type="entry name" value="Catalase_sf"/>
</dbReference>
<dbReference type="AlphaFoldDB" id="A0A813S0S0"/>
<keyword evidence="5" id="KW-0560">Oxidoreductase</keyword>
<evidence type="ECO:0000259" key="7">
    <source>
        <dbReference type="SMART" id="SM01060"/>
    </source>
</evidence>
<dbReference type="GO" id="GO:0042744">
    <property type="term" value="P:hydrogen peroxide catabolic process"/>
    <property type="evidence" value="ECO:0007669"/>
    <property type="project" value="TreeGrafter"/>
</dbReference>
<evidence type="ECO:0000256" key="1">
    <source>
        <dbReference type="ARBA" id="ARBA00005329"/>
    </source>
</evidence>
<dbReference type="OrthoDB" id="6880011at2759"/>
<dbReference type="Proteomes" id="UP000663829">
    <property type="component" value="Unassembled WGS sequence"/>
</dbReference>
<dbReference type="InterPro" id="IPR018028">
    <property type="entry name" value="Catalase"/>
</dbReference>
<name>A0A813S0S0_9BILA</name>
<organism evidence="8 10">
    <name type="scientific">Didymodactylos carnosus</name>
    <dbReference type="NCBI Taxonomy" id="1234261"/>
    <lineage>
        <taxon>Eukaryota</taxon>
        <taxon>Metazoa</taxon>
        <taxon>Spiralia</taxon>
        <taxon>Gnathifera</taxon>
        <taxon>Rotifera</taxon>
        <taxon>Eurotatoria</taxon>
        <taxon>Bdelloidea</taxon>
        <taxon>Philodinida</taxon>
        <taxon>Philodinidae</taxon>
        <taxon>Didymodactylos</taxon>
    </lineage>
</organism>
<dbReference type="GO" id="GO:0046872">
    <property type="term" value="F:metal ion binding"/>
    <property type="evidence" value="ECO:0007669"/>
    <property type="project" value="UniProtKB-KW"/>
</dbReference>
<evidence type="ECO:0000313" key="9">
    <source>
        <dbReference type="EMBL" id="CAF3573710.1"/>
    </source>
</evidence>
<evidence type="ECO:0000256" key="5">
    <source>
        <dbReference type="ARBA" id="ARBA00023002"/>
    </source>
</evidence>
<dbReference type="Pfam" id="PF00199">
    <property type="entry name" value="Catalase"/>
    <property type="match status" value="1"/>
</dbReference>
<accession>A0A813S0S0</accession>
<dbReference type="GO" id="GO:0005777">
    <property type="term" value="C:peroxisome"/>
    <property type="evidence" value="ECO:0007669"/>
    <property type="project" value="TreeGrafter"/>
</dbReference>
<evidence type="ECO:0000256" key="3">
    <source>
        <dbReference type="ARBA" id="ARBA00022617"/>
    </source>
</evidence>
<comment type="similarity">
    <text evidence="1">Belongs to the catalase family.</text>
</comment>
<dbReference type="SMART" id="SM01060">
    <property type="entry name" value="Catalase"/>
    <property type="match status" value="1"/>
</dbReference>
<dbReference type="GO" id="GO:0042542">
    <property type="term" value="P:response to hydrogen peroxide"/>
    <property type="evidence" value="ECO:0007669"/>
    <property type="project" value="TreeGrafter"/>
</dbReference>
<dbReference type="Proteomes" id="UP000681722">
    <property type="component" value="Unassembled WGS sequence"/>
</dbReference>
<proteinExistence type="inferred from homology"/>
<keyword evidence="6" id="KW-0408">Iron</keyword>
<dbReference type="PROSITE" id="PS51402">
    <property type="entry name" value="CATALASE_3"/>
    <property type="match status" value="1"/>
</dbReference>
<keyword evidence="3" id="KW-0349">Heme</keyword>
<evidence type="ECO:0000256" key="4">
    <source>
        <dbReference type="ARBA" id="ARBA00022723"/>
    </source>
</evidence>
<keyword evidence="4" id="KW-0479">Metal-binding</keyword>
<dbReference type="PRINTS" id="PR00067">
    <property type="entry name" value="CATALASE"/>
</dbReference>
<sequence length="342" mass="38950">MNQKQNFNGLSNSAQAVVSPAEAIFMFNRDVASNQLQTFRSNNEPVLMTSLTGCPVGDKVYALSAGSRGPLLLNDLTLLDELGQFNEENISERVTYAKGCGAFGFFECTTDIGSQFSRARFLDQRNKQTPIAIRFSRLRSELGSADTLRDIRGMSIKFYTDCGNFDLICNHLPVFYIRDPLLYPSLIHSQKRNPVTNLFDHDAYWDFLTLRPESTHCLMLLYTTRGITNGYRYMNTYSVNTYKFVNRENEISYVRFHVKSNQGISTIDPTKSLVLAGIDSDYASRDLYNTICLNKDLPTWTLCIQQMNEQEVKNLSYDPFDTTKVWSKTYFPLISLGIAKNT</sequence>
<protein>
    <recommendedName>
        <fullName evidence="7">Catalase core domain-containing protein</fullName>
    </recommendedName>
</protein>
<dbReference type="GO" id="GO:0004096">
    <property type="term" value="F:catalase activity"/>
    <property type="evidence" value="ECO:0007669"/>
    <property type="project" value="InterPro"/>
</dbReference>
<reference evidence="8" key="1">
    <citation type="submission" date="2021-02" db="EMBL/GenBank/DDBJ databases">
        <authorList>
            <person name="Nowell W R."/>
        </authorList>
    </citation>
    <scope>NUCLEOTIDE SEQUENCE</scope>
</reference>
<comment type="caution">
    <text evidence="8">The sequence shown here is derived from an EMBL/GenBank/DDBJ whole genome shotgun (WGS) entry which is preliminary data.</text>
</comment>
<evidence type="ECO:0000313" key="8">
    <source>
        <dbReference type="EMBL" id="CAF0789574.1"/>
    </source>
</evidence>
<dbReference type="SUPFAM" id="SSF56634">
    <property type="entry name" value="Heme-dependent catalase-like"/>
    <property type="match status" value="1"/>
</dbReference>
<dbReference type="GO" id="GO:0005739">
    <property type="term" value="C:mitochondrion"/>
    <property type="evidence" value="ECO:0007669"/>
    <property type="project" value="TreeGrafter"/>
</dbReference>
<evidence type="ECO:0000313" key="10">
    <source>
        <dbReference type="Proteomes" id="UP000663829"/>
    </source>
</evidence>
<feature type="domain" description="Catalase core" evidence="7">
    <location>
        <begin position="49"/>
        <end position="342"/>
    </location>
</feature>